<dbReference type="AlphaFoldDB" id="A0A813LMR0"/>
<accession>A0A813LMR0</accession>
<comment type="caution">
    <text evidence="2">The sequence shown here is derived from an EMBL/GenBank/DDBJ whole genome shotgun (WGS) entry which is preliminary data.</text>
</comment>
<evidence type="ECO:0000313" key="3">
    <source>
        <dbReference type="Proteomes" id="UP000626109"/>
    </source>
</evidence>
<sequence>MASKRNLRHSASAPSFRTGGRTPGSPKAEFPASLSGRPQSPFSRSSTSLLVLPKVAIQVITRGGAAEARFIDGLRSYDRASTTGTLFTPVQELPLEEDDDPEDLAEEISPRERTSMMLGLTVKTGLQNNQQAQAVATLFRNQKKEKEDLRPRPQTIAEEDMESTLSDMTSQVALIQKNLQNFDPRANKGENVSTKRMLVDGMTKEERTEHFELLKFTRKI</sequence>
<evidence type="ECO:0000256" key="1">
    <source>
        <dbReference type="SAM" id="MobiDB-lite"/>
    </source>
</evidence>
<feature type="non-terminal residue" evidence="2">
    <location>
        <position position="1"/>
    </location>
</feature>
<name>A0A813LMR0_POLGL</name>
<dbReference type="Proteomes" id="UP000626109">
    <property type="component" value="Unassembled WGS sequence"/>
</dbReference>
<feature type="region of interest" description="Disordered" evidence="1">
    <location>
        <begin position="1"/>
        <end position="46"/>
    </location>
</feature>
<reference evidence="2" key="1">
    <citation type="submission" date="2021-02" db="EMBL/GenBank/DDBJ databases">
        <authorList>
            <person name="Dougan E. K."/>
            <person name="Rhodes N."/>
            <person name="Thang M."/>
            <person name="Chan C."/>
        </authorList>
    </citation>
    <scope>NUCLEOTIDE SEQUENCE</scope>
</reference>
<evidence type="ECO:0000313" key="2">
    <source>
        <dbReference type="EMBL" id="CAE8738228.1"/>
    </source>
</evidence>
<organism evidence="2 3">
    <name type="scientific">Polarella glacialis</name>
    <name type="common">Dinoflagellate</name>
    <dbReference type="NCBI Taxonomy" id="89957"/>
    <lineage>
        <taxon>Eukaryota</taxon>
        <taxon>Sar</taxon>
        <taxon>Alveolata</taxon>
        <taxon>Dinophyceae</taxon>
        <taxon>Suessiales</taxon>
        <taxon>Suessiaceae</taxon>
        <taxon>Polarella</taxon>
    </lineage>
</organism>
<feature type="compositionally biased region" description="Polar residues" evidence="1">
    <location>
        <begin position="36"/>
        <end position="46"/>
    </location>
</feature>
<dbReference type="EMBL" id="CAJNNW010036908">
    <property type="protein sequence ID" value="CAE8738228.1"/>
    <property type="molecule type" value="Genomic_DNA"/>
</dbReference>
<proteinExistence type="predicted"/>
<gene>
    <name evidence="2" type="ORF">PGLA2088_LOCUS49101</name>
</gene>
<protein>
    <submittedName>
        <fullName evidence="2">Uncharacterized protein</fullName>
    </submittedName>
</protein>